<name>A0ACB1KE19_RANTA</name>
<reference evidence="1" key="1">
    <citation type="submission" date="2025-03" db="EMBL/GenBank/DDBJ databases">
        <authorList>
            <consortium name="ELIXIR-Norway"/>
            <consortium name="Elixir Norway"/>
        </authorList>
    </citation>
    <scope>NUCLEOTIDE SEQUENCE</scope>
</reference>
<proteinExistence type="predicted"/>
<sequence length="418" mass="44871">PLGANEDTGAAGEPRPAGPLEHGAAQPGEGGPGASPSPAPHPAPAAPAAPTVPAVAPGAAALLSTPALPIPGTTGPPAPVPRAAPAATAAAARPLAAADAVDTDGTATRPAGPGPEDHAAQAQAQPPLFGHDPAVEIPEEGFLLGCVFAIVDYPEQMSDKQLLATWKRIIQTHGGAVDPMFSRHCTHLLCKSQVSGLFTQAIKERKRCITAHWLNMVLKKKLVPPHRALHFPLAFLLGDKPCSQHIISVTGFVNSDRDDLKLMVYLAEWLEECFKCQKFIDEQNYLLRDAEAEVLFSFSLEESLRRAHVSLLFKAKYFYITPGICPSLSAMKAIVKCAGGKVLSKQLSIRKLMEHKQDKSLSEIILIACENDLHLCQEYSARGIDVHNAEFVLTGVLTQTLDYESYPFRRRWVGPSHL</sequence>
<gene>
    <name evidence="1" type="ORF">MRATA1EN22A_LOCUS28829</name>
</gene>
<dbReference type="EMBL" id="CATOBB020000168">
    <property type="protein sequence ID" value="CAM9130452.1"/>
    <property type="molecule type" value="Genomic_DNA"/>
</dbReference>
<evidence type="ECO:0000313" key="2">
    <source>
        <dbReference type="Proteomes" id="UP001162501"/>
    </source>
</evidence>
<feature type="non-terminal residue" evidence="1">
    <location>
        <position position="1"/>
    </location>
</feature>
<protein>
    <submittedName>
        <fullName evidence="1">Uncharacterized protein</fullName>
    </submittedName>
</protein>
<comment type="caution">
    <text evidence="1">The sequence shown here is derived from an EMBL/GenBank/DDBJ whole genome shotgun (WGS) entry which is preliminary data.</text>
</comment>
<accession>A0ACB1KE19</accession>
<dbReference type="Proteomes" id="UP001162501">
    <property type="component" value="Unassembled WGS sequence"/>
</dbReference>
<evidence type="ECO:0000313" key="1">
    <source>
        <dbReference type="EMBL" id="CAM9130452.1"/>
    </source>
</evidence>
<organism evidence="1 2">
    <name type="scientific">Rangifer tarandus platyrhynchus</name>
    <name type="common">Svalbard reindeer</name>
    <dbReference type="NCBI Taxonomy" id="3082113"/>
    <lineage>
        <taxon>Eukaryota</taxon>
        <taxon>Metazoa</taxon>
        <taxon>Chordata</taxon>
        <taxon>Craniata</taxon>
        <taxon>Vertebrata</taxon>
        <taxon>Euteleostomi</taxon>
        <taxon>Mammalia</taxon>
        <taxon>Eutheria</taxon>
        <taxon>Laurasiatheria</taxon>
        <taxon>Artiodactyla</taxon>
        <taxon>Ruminantia</taxon>
        <taxon>Pecora</taxon>
        <taxon>Cervidae</taxon>
        <taxon>Odocoileinae</taxon>
        <taxon>Rangifer</taxon>
    </lineage>
</organism>